<feature type="chain" id="PRO_5044001859" evidence="1">
    <location>
        <begin position="26"/>
        <end position="181"/>
    </location>
</feature>
<dbReference type="EMBL" id="JAQQWP010000007">
    <property type="protein sequence ID" value="KAK8109533.1"/>
    <property type="molecule type" value="Genomic_DNA"/>
</dbReference>
<evidence type="ECO:0000256" key="1">
    <source>
        <dbReference type="SAM" id="SignalP"/>
    </source>
</evidence>
<evidence type="ECO:0000313" key="3">
    <source>
        <dbReference type="Proteomes" id="UP001392437"/>
    </source>
</evidence>
<organism evidence="2 3">
    <name type="scientific">Apiospora kogelbergensis</name>
    <dbReference type="NCBI Taxonomy" id="1337665"/>
    <lineage>
        <taxon>Eukaryota</taxon>
        <taxon>Fungi</taxon>
        <taxon>Dikarya</taxon>
        <taxon>Ascomycota</taxon>
        <taxon>Pezizomycotina</taxon>
        <taxon>Sordariomycetes</taxon>
        <taxon>Xylariomycetidae</taxon>
        <taxon>Amphisphaeriales</taxon>
        <taxon>Apiosporaceae</taxon>
        <taxon>Apiospora</taxon>
    </lineage>
</organism>
<comment type="caution">
    <text evidence="2">The sequence shown here is derived from an EMBL/GenBank/DDBJ whole genome shotgun (WGS) entry which is preliminary data.</text>
</comment>
<proteinExistence type="predicted"/>
<sequence>MRGFIHKTAIASLVSLMALTPATMAAPTMGLSATPSVAHTPGPTNHTISVVAMEVVTGNSSSVPAEGIHARWKVQTPEGLDPKYEEIDDYKLMSEYVAKWETWLNDLLPKEPNWYGFRNEYFPIVPYYVGDDGACLLVNRKVLASFLRGTVVREHEAQAFETWWDSWEFVSKVVEKLLESN</sequence>
<dbReference type="AlphaFoldDB" id="A0AAW0QUA2"/>
<feature type="signal peptide" evidence="1">
    <location>
        <begin position="1"/>
        <end position="25"/>
    </location>
</feature>
<dbReference type="Proteomes" id="UP001392437">
    <property type="component" value="Unassembled WGS sequence"/>
</dbReference>
<reference evidence="2 3" key="1">
    <citation type="submission" date="2023-01" db="EMBL/GenBank/DDBJ databases">
        <title>Analysis of 21 Apiospora genomes using comparative genomics revels a genus with tremendous synthesis potential of carbohydrate active enzymes and secondary metabolites.</title>
        <authorList>
            <person name="Sorensen T."/>
        </authorList>
    </citation>
    <scope>NUCLEOTIDE SEQUENCE [LARGE SCALE GENOMIC DNA]</scope>
    <source>
        <strain evidence="2 3">CBS 117206</strain>
    </source>
</reference>
<protein>
    <submittedName>
        <fullName evidence="2">Uncharacterized protein</fullName>
    </submittedName>
</protein>
<accession>A0AAW0QUA2</accession>
<evidence type="ECO:0000313" key="2">
    <source>
        <dbReference type="EMBL" id="KAK8109533.1"/>
    </source>
</evidence>
<keyword evidence="3" id="KW-1185">Reference proteome</keyword>
<gene>
    <name evidence="2" type="ORF">PG999_007670</name>
</gene>
<name>A0AAW0QUA2_9PEZI</name>
<keyword evidence="1" id="KW-0732">Signal</keyword>